<evidence type="ECO:0000313" key="2">
    <source>
        <dbReference type="Proteomes" id="UP001190700"/>
    </source>
</evidence>
<accession>A0AAE0EUM7</accession>
<gene>
    <name evidence="1" type="ORF">CYMTET_49340</name>
</gene>
<evidence type="ECO:0000313" key="1">
    <source>
        <dbReference type="EMBL" id="KAK3240849.1"/>
    </source>
</evidence>
<dbReference type="EMBL" id="LGRX02033533">
    <property type="protein sequence ID" value="KAK3240849.1"/>
    <property type="molecule type" value="Genomic_DNA"/>
</dbReference>
<proteinExistence type="predicted"/>
<dbReference type="Proteomes" id="UP001190700">
    <property type="component" value="Unassembled WGS sequence"/>
</dbReference>
<reference evidence="1 2" key="1">
    <citation type="journal article" date="2015" name="Genome Biol. Evol.">
        <title>Comparative Genomics of a Bacterivorous Green Alga Reveals Evolutionary Causalities and Consequences of Phago-Mixotrophic Mode of Nutrition.</title>
        <authorList>
            <person name="Burns J.A."/>
            <person name="Paasch A."/>
            <person name="Narechania A."/>
            <person name="Kim E."/>
        </authorList>
    </citation>
    <scope>NUCLEOTIDE SEQUENCE [LARGE SCALE GENOMIC DNA]</scope>
    <source>
        <strain evidence="1 2">PLY_AMNH</strain>
    </source>
</reference>
<sequence length="199" mass="22498">MLAATRTTKPEPPEREQVERRIQRVQADFQKAARAPVTTSVQRSEEPWELLCWITEMAAKTLLKDTTLRYQAFECLPEERHLVIAKAVAAGENVRWEQEGWEAMMAAQRSVLQERNTPHLLPGCPPSPEESDLVWYEHTKTLHPTLSAEDAWQLAVLNRSGAKGTNTAQPFGKGVKFSIFRATFVFGGAAEPTQQRTRQ</sequence>
<keyword evidence="2" id="KW-1185">Reference proteome</keyword>
<protein>
    <submittedName>
        <fullName evidence="1">Uncharacterized protein</fullName>
    </submittedName>
</protein>
<name>A0AAE0EUM7_9CHLO</name>
<comment type="caution">
    <text evidence="1">The sequence shown here is derived from an EMBL/GenBank/DDBJ whole genome shotgun (WGS) entry which is preliminary data.</text>
</comment>
<organism evidence="1 2">
    <name type="scientific">Cymbomonas tetramitiformis</name>
    <dbReference type="NCBI Taxonomy" id="36881"/>
    <lineage>
        <taxon>Eukaryota</taxon>
        <taxon>Viridiplantae</taxon>
        <taxon>Chlorophyta</taxon>
        <taxon>Pyramimonadophyceae</taxon>
        <taxon>Pyramimonadales</taxon>
        <taxon>Pyramimonadaceae</taxon>
        <taxon>Cymbomonas</taxon>
    </lineage>
</organism>
<dbReference type="AlphaFoldDB" id="A0AAE0EUM7"/>